<evidence type="ECO:0000256" key="5">
    <source>
        <dbReference type="ARBA" id="ARBA00023002"/>
    </source>
</evidence>
<dbReference type="InterPro" id="IPR004183">
    <property type="entry name" value="Xdiol_dOase_suB"/>
</dbReference>
<organism evidence="7 8">
    <name type="scientific">Leadbetterella byssophila (strain DSM 17132 / JCM 16389 / KACC 11308 / NBRC 106382 / 4M15)</name>
    <dbReference type="NCBI Taxonomy" id="649349"/>
    <lineage>
        <taxon>Bacteria</taxon>
        <taxon>Pseudomonadati</taxon>
        <taxon>Bacteroidota</taxon>
        <taxon>Cytophagia</taxon>
        <taxon>Cytophagales</taxon>
        <taxon>Leadbetterellaceae</taxon>
        <taxon>Leadbetterella</taxon>
    </lineage>
</organism>
<name>E4RS01_LEAB4</name>
<dbReference type="GO" id="GO:0016702">
    <property type="term" value="F:oxidoreductase activity, acting on single donors with incorporation of molecular oxygen, incorporation of two atoms of oxygen"/>
    <property type="evidence" value="ECO:0007669"/>
    <property type="project" value="UniProtKB-ARBA"/>
</dbReference>
<dbReference type="AlphaFoldDB" id="E4RS01"/>
<dbReference type="Gene3D" id="3.40.830.10">
    <property type="entry name" value="LigB-like"/>
    <property type="match status" value="1"/>
</dbReference>
<accession>E4RS01</accession>
<dbReference type="HOGENOM" id="CLU_046582_2_0_10"/>
<protein>
    <submittedName>
        <fullName evidence="7">Extradiol ring-cleavage dioxygenase class III protein subunit B</fullName>
    </submittedName>
</protein>
<reference key="1">
    <citation type="submission" date="2010-11" db="EMBL/GenBank/DDBJ databases">
        <title>The complete genome of Leadbetterella byssophila DSM 17132.</title>
        <authorList>
            <consortium name="US DOE Joint Genome Institute (JGI-PGF)"/>
            <person name="Lucas S."/>
            <person name="Copeland A."/>
            <person name="Lapidus A."/>
            <person name="Glavina del Rio T."/>
            <person name="Dalin E."/>
            <person name="Tice H."/>
            <person name="Bruce D."/>
            <person name="Goodwin L."/>
            <person name="Pitluck S."/>
            <person name="Kyrpides N."/>
            <person name="Mavromatis K."/>
            <person name="Ivanova N."/>
            <person name="Teshima H."/>
            <person name="Brettin T."/>
            <person name="Detter J.C."/>
            <person name="Han C."/>
            <person name="Tapia R."/>
            <person name="Land M."/>
            <person name="Hauser L."/>
            <person name="Markowitz V."/>
            <person name="Cheng J.-F."/>
            <person name="Hugenholtz P."/>
            <person name="Woyke T."/>
            <person name="Wu D."/>
            <person name="Tindall B."/>
            <person name="Pomrenke H.G."/>
            <person name="Brambilla E."/>
            <person name="Klenk H.-P."/>
            <person name="Eisen J.A."/>
        </authorList>
    </citation>
    <scope>NUCLEOTIDE SEQUENCE [LARGE SCALE GENOMIC DNA]</scope>
    <source>
        <strain>DSM 17132</strain>
    </source>
</reference>
<dbReference type="RefSeq" id="WP_013409565.1">
    <property type="nucleotide sequence ID" value="NC_014655.1"/>
</dbReference>
<dbReference type="KEGG" id="lby:Lbys_2871"/>
<sequence>MSTLASLKKLSDALPENGVKMPVLFVGHGSPMNAIEDNEFSRKWREVAKQIPEPVAVLCISAHWLTRGTFVTAAAEMKTIHDFGGFPRALFEVQYPAPGFPALAEATAELIKDTNVGLDHDWGFDHGSWSVVKNMYPEANIPMIQLSIDYYQPGYHHYELAKYLYSLRKKGVLILGSGNMVHNLRMISIPPGSDPALGFNVDYGFDWAIEMNEIFKSHIADRNHKPLMDYMSLHKDARLAVPTPDHYWPLLYTLGVSDDKDEVSFFNDKAIAGSLTMTSVLMR</sequence>
<comment type="cofactor">
    <cofactor evidence="1">
        <name>Zn(2+)</name>
        <dbReference type="ChEBI" id="CHEBI:29105"/>
    </cofactor>
</comment>
<feature type="domain" description="Extradiol ring-cleavage dioxygenase class III enzyme subunit B" evidence="6">
    <location>
        <begin position="36"/>
        <end position="262"/>
    </location>
</feature>
<dbReference type="OrthoDB" id="9790889at2"/>
<evidence type="ECO:0000313" key="8">
    <source>
        <dbReference type="Proteomes" id="UP000007435"/>
    </source>
</evidence>
<dbReference type="GO" id="GO:0008270">
    <property type="term" value="F:zinc ion binding"/>
    <property type="evidence" value="ECO:0007669"/>
    <property type="project" value="InterPro"/>
</dbReference>
<dbReference type="GO" id="GO:0008198">
    <property type="term" value="F:ferrous iron binding"/>
    <property type="evidence" value="ECO:0007669"/>
    <property type="project" value="InterPro"/>
</dbReference>
<keyword evidence="4" id="KW-0862">Zinc</keyword>
<evidence type="ECO:0000259" key="6">
    <source>
        <dbReference type="Pfam" id="PF02900"/>
    </source>
</evidence>
<dbReference type="STRING" id="649349.Lbys_2871"/>
<keyword evidence="5" id="KW-0560">Oxidoreductase</keyword>
<evidence type="ECO:0000256" key="2">
    <source>
        <dbReference type="ARBA" id="ARBA00007581"/>
    </source>
</evidence>
<dbReference type="CDD" id="cd07363">
    <property type="entry name" value="45_DOPA_Dioxygenase"/>
    <property type="match status" value="1"/>
</dbReference>
<evidence type="ECO:0000256" key="3">
    <source>
        <dbReference type="ARBA" id="ARBA00022723"/>
    </source>
</evidence>
<reference evidence="7 8" key="2">
    <citation type="journal article" date="2011" name="Stand. Genomic Sci.">
        <title>Complete genome sequence of Leadbetterella byssophila type strain (4M15).</title>
        <authorList>
            <person name="Abt B."/>
            <person name="Teshima H."/>
            <person name="Lucas S."/>
            <person name="Lapidus A."/>
            <person name="Del Rio T.G."/>
            <person name="Nolan M."/>
            <person name="Tice H."/>
            <person name="Cheng J.F."/>
            <person name="Pitluck S."/>
            <person name="Liolios K."/>
            <person name="Pagani I."/>
            <person name="Ivanova N."/>
            <person name="Mavromatis K."/>
            <person name="Pati A."/>
            <person name="Tapia R."/>
            <person name="Han C."/>
            <person name="Goodwin L."/>
            <person name="Chen A."/>
            <person name="Palaniappan K."/>
            <person name="Land M."/>
            <person name="Hauser L."/>
            <person name="Chang Y.J."/>
            <person name="Jeffries C.D."/>
            <person name="Rohde M."/>
            <person name="Goker M."/>
            <person name="Tindall B.J."/>
            <person name="Detter J.C."/>
            <person name="Woyke T."/>
            <person name="Bristow J."/>
            <person name="Eisen J.A."/>
            <person name="Markowitz V."/>
            <person name="Hugenholtz P."/>
            <person name="Klenk H.P."/>
            <person name="Kyrpides N.C."/>
        </authorList>
    </citation>
    <scope>NUCLEOTIDE SEQUENCE [LARGE SCALE GENOMIC DNA]</scope>
    <source>
        <strain evidence="8">DSM 17132 / JCM 16389 / KACC 11308 / NBRC 106382 / 4M15</strain>
    </source>
</reference>
<dbReference type="SUPFAM" id="SSF53213">
    <property type="entry name" value="LigB-like"/>
    <property type="match status" value="1"/>
</dbReference>
<dbReference type="PANTHER" id="PTHR30096">
    <property type="entry name" value="4,5-DOPA DIOXYGENASE EXTRADIOL-LIKE PROTEIN"/>
    <property type="match status" value="1"/>
</dbReference>
<dbReference type="Pfam" id="PF02900">
    <property type="entry name" value="LigB"/>
    <property type="match status" value="1"/>
</dbReference>
<keyword evidence="3" id="KW-0479">Metal-binding</keyword>
<dbReference type="EMBL" id="CP002305">
    <property type="protein sequence ID" value="ADQ18533.1"/>
    <property type="molecule type" value="Genomic_DNA"/>
</dbReference>
<proteinExistence type="inferred from homology"/>
<dbReference type="NCBIfam" id="NF007914">
    <property type="entry name" value="PRK10628.1"/>
    <property type="match status" value="1"/>
</dbReference>
<dbReference type="PANTHER" id="PTHR30096:SF0">
    <property type="entry name" value="4,5-DOPA DIOXYGENASE EXTRADIOL-LIKE PROTEIN"/>
    <property type="match status" value="1"/>
</dbReference>
<gene>
    <name evidence="7" type="ordered locus">Lbys_2871</name>
</gene>
<dbReference type="eggNOG" id="COG3384">
    <property type="taxonomic scope" value="Bacteria"/>
</dbReference>
<dbReference type="Proteomes" id="UP000007435">
    <property type="component" value="Chromosome"/>
</dbReference>
<comment type="similarity">
    <text evidence="2">Belongs to the DODA-type extradiol aromatic ring-opening dioxygenase family.</text>
</comment>
<evidence type="ECO:0000256" key="1">
    <source>
        <dbReference type="ARBA" id="ARBA00001947"/>
    </source>
</evidence>
<evidence type="ECO:0000313" key="7">
    <source>
        <dbReference type="EMBL" id="ADQ18533.1"/>
    </source>
</evidence>
<dbReference type="InterPro" id="IPR014436">
    <property type="entry name" value="Extradiol_dOase_DODA"/>
</dbReference>
<keyword evidence="7" id="KW-0223">Dioxygenase</keyword>
<keyword evidence="8" id="KW-1185">Reference proteome</keyword>
<evidence type="ECO:0000256" key="4">
    <source>
        <dbReference type="ARBA" id="ARBA00022833"/>
    </source>
</evidence>
<dbReference type="PIRSF" id="PIRSF006157">
    <property type="entry name" value="Doxgns_DODA"/>
    <property type="match status" value="1"/>
</dbReference>